<feature type="region of interest" description="Disordered" evidence="1">
    <location>
        <begin position="1"/>
        <end position="31"/>
    </location>
</feature>
<reference evidence="2 3" key="1">
    <citation type="journal article" date="2016" name="Sci. Rep.">
        <title>The Dendrobium catenatum Lindl. genome sequence provides insights into polysaccharide synthase, floral development and adaptive evolution.</title>
        <authorList>
            <person name="Zhang G.Q."/>
            <person name="Xu Q."/>
            <person name="Bian C."/>
            <person name="Tsai W.C."/>
            <person name="Yeh C.M."/>
            <person name="Liu K.W."/>
            <person name="Yoshida K."/>
            <person name="Zhang L.S."/>
            <person name="Chang S.B."/>
            <person name="Chen F."/>
            <person name="Shi Y."/>
            <person name="Su Y.Y."/>
            <person name="Zhang Y.Q."/>
            <person name="Chen L.J."/>
            <person name="Yin Y."/>
            <person name="Lin M."/>
            <person name="Huang H."/>
            <person name="Deng H."/>
            <person name="Wang Z.W."/>
            <person name="Zhu S.L."/>
            <person name="Zhao X."/>
            <person name="Deng C."/>
            <person name="Niu S.C."/>
            <person name="Huang J."/>
            <person name="Wang M."/>
            <person name="Liu G.H."/>
            <person name="Yang H.J."/>
            <person name="Xiao X.J."/>
            <person name="Hsiao Y.Y."/>
            <person name="Wu W.L."/>
            <person name="Chen Y.Y."/>
            <person name="Mitsuda N."/>
            <person name="Ohme-Takagi M."/>
            <person name="Luo Y.B."/>
            <person name="Van de Peer Y."/>
            <person name="Liu Z.J."/>
        </authorList>
    </citation>
    <scope>NUCLEOTIDE SEQUENCE [LARGE SCALE GENOMIC DNA]</scope>
    <source>
        <tissue evidence="2">The whole plant</tissue>
    </source>
</reference>
<reference evidence="2 3" key="2">
    <citation type="journal article" date="2017" name="Nature">
        <title>The Apostasia genome and the evolution of orchids.</title>
        <authorList>
            <person name="Zhang G.Q."/>
            <person name="Liu K.W."/>
            <person name="Li Z."/>
            <person name="Lohaus R."/>
            <person name="Hsiao Y.Y."/>
            <person name="Niu S.C."/>
            <person name="Wang J.Y."/>
            <person name="Lin Y.C."/>
            <person name="Xu Q."/>
            <person name="Chen L.J."/>
            <person name="Yoshida K."/>
            <person name="Fujiwara S."/>
            <person name="Wang Z.W."/>
            <person name="Zhang Y.Q."/>
            <person name="Mitsuda N."/>
            <person name="Wang M."/>
            <person name="Liu G.H."/>
            <person name="Pecoraro L."/>
            <person name="Huang H.X."/>
            <person name="Xiao X.J."/>
            <person name="Lin M."/>
            <person name="Wu X.Y."/>
            <person name="Wu W.L."/>
            <person name="Chen Y.Y."/>
            <person name="Chang S.B."/>
            <person name="Sakamoto S."/>
            <person name="Ohme-Takagi M."/>
            <person name="Yagi M."/>
            <person name="Zeng S.J."/>
            <person name="Shen C.Y."/>
            <person name="Yeh C.M."/>
            <person name="Luo Y.B."/>
            <person name="Tsai W.C."/>
            <person name="Van de Peer Y."/>
            <person name="Liu Z.J."/>
        </authorList>
    </citation>
    <scope>NUCLEOTIDE SEQUENCE [LARGE SCALE GENOMIC DNA]</scope>
    <source>
        <tissue evidence="2">The whole plant</tissue>
    </source>
</reference>
<gene>
    <name evidence="2" type="ORF">MA16_Dca017654</name>
</gene>
<feature type="compositionally biased region" description="Basic residues" evidence="1">
    <location>
        <begin position="12"/>
        <end position="22"/>
    </location>
</feature>
<protein>
    <submittedName>
        <fullName evidence="2">Uncharacterized protein</fullName>
    </submittedName>
</protein>
<evidence type="ECO:0000313" key="2">
    <source>
        <dbReference type="EMBL" id="PKU84827.1"/>
    </source>
</evidence>
<evidence type="ECO:0000313" key="3">
    <source>
        <dbReference type="Proteomes" id="UP000233837"/>
    </source>
</evidence>
<sequence>MGRDSPGVASAKGRRRERKRVRAFGPYPNRRPGEDFHLSLRIEEESGLVAVEDRVRIAANGFWPLD</sequence>
<evidence type="ECO:0000256" key="1">
    <source>
        <dbReference type="SAM" id="MobiDB-lite"/>
    </source>
</evidence>
<keyword evidence="3" id="KW-1185">Reference proteome</keyword>
<proteinExistence type="predicted"/>
<organism evidence="2 3">
    <name type="scientific">Dendrobium catenatum</name>
    <dbReference type="NCBI Taxonomy" id="906689"/>
    <lineage>
        <taxon>Eukaryota</taxon>
        <taxon>Viridiplantae</taxon>
        <taxon>Streptophyta</taxon>
        <taxon>Embryophyta</taxon>
        <taxon>Tracheophyta</taxon>
        <taxon>Spermatophyta</taxon>
        <taxon>Magnoliopsida</taxon>
        <taxon>Liliopsida</taxon>
        <taxon>Asparagales</taxon>
        <taxon>Orchidaceae</taxon>
        <taxon>Epidendroideae</taxon>
        <taxon>Malaxideae</taxon>
        <taxon>Dendrobiinae</taxon>
        <taxon>Dendrobium</taxon>
    </lineage>
</organism>
<dbReference type="AlphaFoldDB" id="A0A2I0XA72"/>
<accession>A0A2I0XA72</accession>
<name>A0A2I0XA72_9ASPA</name>
<dbReference type="Proteomes" id="UP000233837">
    <property type="component" value="Unassembled WGS sequence"/>
</dbReference>
<dbReference type="EMBL" id="KZ502026">
    <property type="protein sequence ID" value="PKU84827.1"/>
    <property type="molecule type" value="Genomic_DNA"/>
</dbReference>